<reference evidence="1 2" key="1">
    <citation type="journal article" date="2008" name="Biol. Direct">
        <title>Complete genome sequence of the extremely acidophilic methanotroph isolate V4, Methylacidiphilum infernorum, a representative of the bacterial phylum Verrucomicrobia.</title>
        <authorList>
            <person name="Hou S."/>
            <person name="Makarova K.S."/>
            <person name="Saw J.H."/>
            <person name="Senin P."/>
            <person name="Ly B.V."/>
            <person name="Zhou Z."/>
            <person name="Ren Y."/>
            <person name="Wang J."/>
            <person name="Galperin M.Y."/>
            <person name="Omelchenko M.V."/>
            <person name="Wolf Y.I."/>
            <person name="Yutin N."/>
            <person name="Koonin E.V."/>
            <person name="Stott M.B."/>
            <person name="Mountain B.W."/>
            <person name="Crowe M.A."/>
            <person name="Smirnova A.V."/>
            <person name="Dunfield P.F."/>
            <person name="Feng L."/>
            <person name="Wang L."/>
            <person name="Alam M."/>
        </authorList>
    </citation>
    <scope>NUCLEOTIDE SEQUENCE [LARGE SCALE GENOMIC DNA]</scope>
    <source>
        <strain evidence="2">Isolate V4</strain>
    </source>
</reference>
<protein>
    <submittedName>
        <fullName evidence="1">Uncharacterized protein</fullName>
    </submittedName>
</protein>
<sequence>MKRLPTRYINMILLWLITGMCFLSNKEKKQFPKNKKKKLIHSFYKINKIYRLSYEIIFL</sequence>
<dbReference type="HOGENOM" id="CLU_2955260_0_0_0"/>
<proteinExistence type="predicted"/>
<dbReference type="KEGG" id="min:Minf_0782"/>
<organism evidence="1 2">
    <name type="scientific">Methylacidiphilum infernorum (isolate V4)</name>
    <name type="common">Methylokorus infernorum (strain V4)</name>
    <dbReference type="NCBI Taxonomy" id="481448"/>
    <lineage>
        <taxon>Bacteria</taxon>
        <taxon>Pseudomonadati</taxon>
        <taxon>Verrucomicrobiota</taxon>
        <taxon>Methylacidiphilae</taxon>
        <taxon>Methylacidiphilales</taxon>
        <taxon>Methylacidiphilaceae</taxon>
        <taxon>Methylacidiphilum (ex Ratnadevi et al. 2023)</taxon>
    </lineage>
</organism>
<dbReference type="AlphaFoldDB" id="B3E141"/>
<dbReference type="EMBL" id="CP000975">
    <property type="protein sequence ID" value="ACD82837.1"/>
    <property type="molecule type" value="Genomic_DNA"/>
</dbReference>
<accession>B3E141</accession>
<gene>
    <name evidence="1" type="ordered locus">Minf_0782</name>
</gene>
<evidence type="ECO:0000313" key="2">
    <source>
        <dbReference type="Proteomes" id="UP000009149"/>
    </source>
</evidence>
<dbReference type="Proteomes" id="UP000009149">
    <property type="component" value="Chromosome"/>
</dbReference>
<name>B3E141_METI4</name>
<evidence type="ECO:0000313" key="1">
    <source>
        <dbReference type="EMBL" id="ACD82837.1"/>
    </source>
</evidence>